<keyword evidence="2" id="KW-1185">Reference proteome</keyword>
<name>A0ABY1PXJ1_9BACT</name>
<dbReference type="Gene3D" id="3.40.50.12580">
    <property type="match status" value="1"/>
</dbReference>
<dbReference type="InterPro" id="IPR007833">
    <property type="entry name" value="Capsule_polysaccharide_synth"/>
</dbReference>
<accession>A0ABY1PXJ1</accession>
<reference evidence="1 2" key="1">
    <citation type="submission" date="2017-05" db="EMBL/GenBank/DDBJ databases">
        <authorList>
            <person name="Varghese N."/>
            <person name="Submissions S."/>
        </authorList>
    </citation>
    <scope>NUCLEOTIDE SEQUENCE [LARGE SCALE GENOMIC DNA]</scope>
    <source>
        <strain evidence="1 2">DSM 25457</strain>
    </source>
</reference>
<gene>
    <name evidence="1" type="ORF">SAMN06265222_102332</name>
</gene>
<sequence length="468" mass="52283">MVEARKESETHSENILVYLAYPTWRKNALVALARAKELQESGHEVVVMHCAATAGTCAVNSVGNPATCQACQNAVRKNTTRLGLPLVALTPKPDPDSAEVSFHERKILLEGVMSGLISAFRMMPDDIRSSRMISAIKRRYLRTSQGLLAALKSKLSTGAFDRIEVFNGRHACSRLCLIAAESLGIPFNTLEVTACGKPTVFQGHRPHDRKHIQKRILSYPADLETASAFYERRRSPKDNKYAKKHSRSFAPPATEGFTRKVSVFLSSQDEFESLGKDWVSPFADYAAVIRKISDQNPDTLFCVRFHPNQGDIATDVVTPFEDVEQRKNVMVYYPDVSLDSYQMIDWSDLVITFGSTISIESCWMGKPSIILGPSYYDGLDVSYVPTSVEELDQCIKADLPPKSRDNAARFAVYAQRDGDDFEYLLYDGKNLQPNGFRHRGLIATRVARAVDNLTCHTIKSLATRRRSA</sequence>
<dbReference type="Proteomes" id="UP001158067">
    <property type="component" value="Unassembled WGS sequence"/>
</dbReference>
<dbReference type="InterPro" id="IPR043148">
    <property type="entry name" value="TagF_C"/>
</dbReference>
<evidence type="ECO:0000313" key="2">
    <source>
        <dbReference type="Proteomes" id="UP001158067"/>
    </source>
</evidence>
<protein>
    <submittedName>
        <fullName evidence="1">Capsule polysaccharide biosynthesis protein</fullName>
    </submittedName>
</protein>
<evidence type="ECO:0000313" key="1">
    <source>
        <dbReference type="EMBL" id="SMP47712.1"/>
    </source>
</evidence>
<dbReference type="EMBL" id="FXUG01000002">
    <property type="protein sequence ID" value="SMP47712.1"/>
    <property type="molecule type" value="Genomic_DNA"/>
</dbReference>
<dbReference type="SUPFAM" id="SSF53756">
    <property type="entry name" value="UDP-Glycosyltransferase/glycogen phosphorylase"/>
    <property type="match status" value="1"/>
</dbReference>
<organism evidence="1 2">
    <name type="scientific">Neorhodopirellula lusitana</name>
    <dbReference type="NCBI Taxonomy" id="445327"/>
    <lineage>
        <taxon>Bacteria</taxon>
        <taxon>Pseudomonadati</taxon>
        <taxon>Planctomycetota</taxon>
        <taxon>Planctomycetia</taxon>
        <taxon>Pirellulales</taxon>
        <taxon>Pirellulaceae</taxon>
        <taxon>Neorhodopirellula</taxon>
    </lineage>
</organism>
<dbReference type="Pfam" id="PF05159">
    <property type="entry name" value="Capsule_synth"/>
    <property type="match status" value="1"/>
</dbReference>
<comment type="caution">
    <text evidence="1">The sequence shown here is derived from an EMBL/GenBank/DDBJ whole genome shotgun (WGS) entry which is preliminary data.</text>
</comment>
<proteinExistence type="predicted"/>